<dbReference type="EMBL" id="CM003377">
    <property type="protein sequence ID" value="KOM48145.1"/>
    <property type="molecule type" value="Genomic_DNA"/>
</dbReference>
<name>A0A0L9UZ57_PHAAN</name>
<dbReference type="AlphaFoldDB" id="A0A0L9UZ57"/>
<accession>A0A0L9UZ57</accession>
<protein>
    <submittedName>
        <fullName evidence="1">Uncharacterized protein</fullName>
    </submittedName>
</protein>
<evidence type="ECO:0000313" key="1">
    <source>
        <dbReference type="EMBL" id="KOM48145.1"/>
    </source>
</evidence>
<organism evidence="1 2">
    <name type="scientific">Phaseolus angularis</name>
    <name type="common">Azuki bean</name>
    <name type="synonym">Vigna angularis</name>
    <dbReference type="NCBI Taxonomy" id="3914"/>
    <lineage>
        <taxon>Eukaryota</taxon>
        <taxon>Viridiplantae</taxon>
        <taxon>Streptophyta</taxon>
        <taxon>Embryophyta</taxon>
        <taxon>Tracheophyta</taxon>
        <taxon>Spermatophyta</taxon>
        <taxon>Magnoliopsida</taxon>
        <taxon>eudicotyledons</taxon>
        <taxon>Gunneridae</taxon>
        <taxon>Pentapetalae</taxon>
        <taxon>rosids</taxon>
        <taxon>fabids</taxon>
        <taxon>Fabales</taxon>
        <taxon>Fabaceae</taxon>
        <taxon>Papilionoideae</taxon>
        <taxon>50 kb inversion clade</taxon>
        <taxon>NPAAA clade</taxon>
        <taxon>indigoferoid/millettioid clade</taxon>
        <taxon>Phaseoleae</taxon>
        <taxon>Vigna</taxon>
    </lineage>
</organism>
<evidence type="ECO:0000313" key="2">
    <source>
        <dbReference type="Proteomes" id="UP000053144"/>
    </source>
</evidence>
<reference evidence="2" key="1">
    <citation type="journal article" date="2015" name="Proc. Natl. Acad. Sci. U.S.A.">
        <title>Genome sequencing of adzuki bean (Vigna angularis) provides insight into high starch and low fat accumulation and domestication.</title>
        <authorList>
            <person name="Yang K."/>
            <person name="Tian Z."/>
            <person name="Chen C."/>
            <person name="Luo L."/>
            <person name="Zhao B."/>
            <person name="Wang Z."/>
            <person name="Yu L."/>
            <person name="Li Y."/>
            <person name="Sun Y."/>
            <person name="Li W."/>
            <person name="Chen Y."/>
            <person name="Li Y."/>
            <person name="Zhang Y."/>
            <person name="Ai D."/>
            <person name="Zhao J."/>
            <person name="Shang C."/>
            <person name="Ma Y."/>
            <person name="Wu B."/>
            <person name="Wang M."/>
            <person name="Gao L."/>
            <person name="Sun D."/>
            <person name="Zhang P."/>
            <person name="Guo F."/>
            <person name="Wang W."/>
            <person name="Li Y."/>
            <person name="Wang J."/>
            <person name="Varshney R.K."/>
            <person name="Wang J."/>
            <person name="Ling H.Q."/>
            <person name="Wan P."/>
        </authorList>
    </citation>
    <scope>NUCLEOTIDE SEQUENCE</scope>
    <source>
        <strain evidence="2">cv. Jingnong 6</strain>
    </source>
</reference>
<dbReference type="Gramene" id="KOM48145">
    <property type="protein sequence ID" value="KOM48145"/>
    <property type="gene ID" value="LR48_Vigan07g184900"/>
</dbReference>
<proteinExistence type="predicted"/>
<sequence length="119" mass="13854">MQRLFKKLIRKFKIYEYENEILREYEVDFTSMLSSSDRLRFDIADFILPPLCHPLSLLSAILQPFFALFILPPLCHPLSSMNEGGVDINMVDLCIEVNRELSNRDLELLQNSDCVVQIC</sequence>
<gene>
    <name evidence="1" type="ORF">LR48_Vigan07g184900</name>
</gene>
<dbReference type="Proteomes" id="UP000053144">
    <property type="component" value="Chromosome 7"/>
</dbReference>